<name>A0A286U4G2_9BACT</name>
<keyword evidence="2" id="KW-1133">Transmembrane helix</keyword>
<proteinExistence type="predicted"/>
<dbReference type="GO" id="GO:0016874">
    <property type="term" value="F:ligase activity"/>
    <property type="evidence" value="ECO:0007669"/>
    <property type="project" value="UniProtKB-KW"/>
</dbReference>
<dbReference type="AlphaFoldDB" id="A0A286U4G2"/>
<keyword evidence="2" id="KW-0472">Membrane</keyword>
<dbReference type="OrthoDB" id="270823at2"/>
<evidence type="ECO:0000256" key="2">
    <source>
        <dbReference type="SAM" id="Phobius"/>
    </source>
</evidence>
<protein>
    <submittedName>
        <fullName evidence="3">D-alanine-D-alanine ligase and related ATP-grasp enzymes</fullName>
    </submittedName>
</protein>
<dbReference type="Proteomes" id="UP000218542">
    <property type="component" value="Unassembled WGS sequence"/>
</dbReference>
<keyword evidence="1" id="KW-0175">Coiled coil</keyword>
<organism evidence="3 4">
    <name type="scientific">Candidatus Scalindua japonica</name>
    <dbReference type="NCBI Taxonomy" id="1284222"/>
    <lineage>
        <taxon>Bacteria</taxon>
        <taxon>Pseudomonadati</taxon>
        <taxon>Planctomycetota</taxon>
        <taxon>Candidatus Brocadiia</taxon>
        <taxon>Candidatus Brocadiales</taxon>
        <taxon>Candidatus Scalinduaceae</taxon>
        <taxon>Candidatus Scalindua</taxon>
    </lineage>
</organism>
<comment type="caution">
    <text evidence="3">The sequence shown here is derived from an EMBL/GenBank/DDBJ whole genome shotgun (WGS) entry which is preliminary data.</text>
</comment>
<feature type="transmembrane region" description="Helical" evidence="2">
    <location>
        <begin position="6"/>
        <end position="31"/>
    </location>
</feature>
<keyword evidence="4" id="KW-1185">Reference proteome</keyword>
<evidence type="ECO:0000313" key="3">
    <source>
        <dbReference type="EMBL" id="GAX63022.1"/>
    </source>
</evidence>
<evidence type="ECO:0000256" key="1">
    <source>
        <dbReference type="SAM" id="Coils"/>
    </source>
</evidence>
<evidence type="ECO:0000313" key="4">
    <source>
        <dbReference type="Proteomes" id="UP000218542"/>
    </source>
</evidence>
<gene>
    <name evidence="3" type="ORF">SCALIN_C46_0027</name>
</gene>
<dbReference type="EMBL" id="BAOS01000046">
    <property type="protein sequence ID" value="GAX63022.1"/>
    <property type="molecule type" value="Genomic_DNA"/>
</dbReference>
<keyword evidence="3" id="KW-0436">Ligase</keyword>
<accession>A0A286U4G2</accession>
<sequence length="159" mass="17731">MATGKVKIFATTTAFFAVFAIIFFTLAITSIGKYTAQLKRVHHMEQQILAGKTEILKVPDMIMKLSKVDKQNKELEMQVAELTEASEELDGELAELQNELTVVTVAKLVLETDKAGYTKNLIEARQAVQELREQMSTNDGGTRIDALDEIEETLIESSH</sequence>
<feature type="coiled-coil region" evidence="1">
    <location>
        <begin position="65"/>
        <end position="134"/>
    </location>
</feature>
<dbReference type="RefSeq" id="WP_096896419.1">
    <property type="nucleotide sequence ID" value="NZ_BAOS01000046.1"/>
</dbReference>
<keyword evidence="2" id="KW-0812">Transmembrane</keyword>
<reference evidence="4" key="1">
    <citation type="journal article" date="2017" name="Environ. Microbiol. Rep.">
        <title>Genetic Diversity of Marine Anaerobic Ammonium-Oxidizing Bacteria as Revealed by Genomic and Proteomic Analyses of 'Candidatus Scalindua japonica'.</title>
        <authorList>
            <person name="Oshiki M."/>
            <person name="Mizuto K."/>
            <person name="Kimura Z."/>
            <person name="Kindaichi T."/>
            <person name="Satoh H."/>
            <person name="Okabe S."/>
        </authorList>
    </citation>
    <scope>NUCLEOTIDE SEQUENCE [LARGE SCALE GENOMIC DNA]</scope>
    <source>
        <strain evidence="4">husup-a2</strain>
    </source>
</reference>